<feature type="transmembrane region" description="Helical" evidence="1">
    <location>
        <begin position="1193"/>
        <end position="1216"/>
    </location>
</feature>
<feature type="transmembrane region" description="Helical" evidence="1">
    <location>
        <begin position="669"/>
        <end position="686"/>
    </location>
</feature>
<keyword evidence="1" id="KW-0812">Transmembrane</keyword>
<dbReference type="EMBL" id="CP116394">
    <property type="protein sequence ID" value="WCE45819.1"/>
    <property type="molecule type" value="Genomic_DNA"/>
</dbReference>
<proteinExistence type="predicted"/>
<feature type="transmembrane region" description="Helical" evidence="1">
    <location>
        <begin position="628"/>
        <end position="657"/>
    </location>
</feature>
<feature type="transmembrane region" description="Helical" evidence="1">
    <location>
        <begin position="423"/>
        <end position="450"/>
    </location>
</feature>
<name>A0AB38XNR8_9ACTO</name>
<feature type="transmembrane region" description="Helical" evidence="1">
    <location>
        <begin position="1369"/>
        <end position="1387"/>
    </location>
</feature>
<feature type="transmembrane region" description="Helical" evidence="1">
    <location>
        <begin position="1155"/>
        <end position="1181"/>
    </location>
</feature>
<feature type="transmembrane region" description="Helical" evidence="1">
    <location>
        <begin position="1431"/>
        <end position="1450"/>
    </location>
</feature>
<evidence type="ECO:0000256" key="1">
    <source>
        <dbReference type="SAM" id="Phobius"/>
    </source>
</evidence>
<feature type="transmembrane region" description="Helical" evidence="1">
    <location>
        <begin position="1343"/>
        <end position="1362"/>
    </location>
</feature>
<feature type="transmembrane region" description="Helical" evidence="1">
    <location>
        <begin position="510"/>
        <end position="538"/>
    </location>
</feature>
<sequence length="1552" mass="163549">MISCPPVETKVKTAIVALVLGLLAVLLPGQAVAEPSPLLRQHGHLVVLGTSGLRWQDVDFSDPASRPFAKFAEEGVVANLVTRSTAAVSCPADGWLSLGAGQRATISRRSGKCAFPQVRDQQVQGWKQLTADVIPAGQVGLGYLQAALAQDRKSAVAVGPGAALALADKDGKLARPVLRNTGNLADTVSTAARENHVTVVDTGAVDPANPPQVTGQLNPTPQGGYPQLDQKASDRVQVRAKVRQLSQIVKALPEGTQVIIASLAEGNQVPHLQLLAMQADAFAPGLAKSGSLRRDGLVQTADLTQTILQSIGATPAENSPGATVWTAGRSGKIDFPDRIASLLDRSVKTDTARVTQPAFFILWFTLAGVTILIGLARYFRRSKGRAIEKVPTVLAQLTAAIPVASLLANLLPTWRFDTNSTASAVVISLTCLVVVAAVLVALAHGVARWLRPHIPQSVARPLNAPVVLAAITLVVFAWVIASRAPLQLDSATGTTTIAGNRFYGSGNTEFTLMAVCFVILAAWSGSALFAAVLGLALAVIDGFPTMGADFGGPPAILFVTVLLSTWLRGKKVRLRHLLLAVVAAFAGTALFAVIDYLQAPQARTHLGRFVATVIEGGAWPIVQRKAHAAWLTVAGSAGTLVAACLFVIAIGCIAVVLYSPRFSTRVSAYHRNVLLSATILLVIASLSNDSGMLILTIGLLLVGVLICGGLFRMALTLPARKTSFIRLPATRRWPRRLGLALVCTALLGATLAAITASPSDANTHQIPKAGRAPVVAVFTEGIRWEKVTARTAPSLYERAASGSSANLVPLALSGPSCPIDSWLTLNAGQRAWRNSLGGYEICSSLQQLPEADAASSRPALRRWGYYSKAMAQMTNKPTLGALGEAVTAHNLRARAIGNGAGVALANAKGIPQGTLVKAPANSQELAATVAKDLGTYDLTVVDANAISTVQNPDRAAAATRRAIRNAKEETGEEPTEVQVRPELRSLDNPEVSVGSKPDVEDAAEVPETAFSIKTDQEASTDAQRAKLVEKQGERQLARLEAVVKAIPKDARLIVVSSADFGVRSYMQTAVLAGPGVSPAKQGGLARSSSVRQRGIVQLPDVAATVGDWLGFDMPGAGSAITNQIALGDESMNVRHAFLTDQADRAFAMRDARANFYGMLVTCTVTIILVLAVLALGVGAGFHIARFWRALLRFSCLTVASIPLATLALSAFCWWHFQDTHAALNGGSLALAALLAAATLAGPWRQAGAPALVIAGATAFAIALDVITGTRALIDSPFGFNSLAAARYYGVGNETFSLLSVGTILLAGWVGSQFCKQWVKTVAVLGVCALFLYVDAAPSVGADFGGILAFIPGIAVLVILIGGYRLRWRWVVPIALAMVGGAGLVALLDWMRPPASRTHLGRFVQSTLDGDMLPIIVGKLQTNLRLLSVSTLRWVVLAALVAVAVWLCYTYPRLRGTRMRLPQQVTRVIDKAAVKIAKLAGTTLPKTGTRMRLRSLPKWVHPCAWALLTTQAMAFALNDSGIVLPGVAAIMAIPAAADTILDALVRNDYLERT</sequence>
<keyword evidence="1" id="KW-1133">Transmembrane helix</keyword>
<dbReference type="Proteomes" id="UP001211044">
    <property type="component" value="Chromosome"/>
</dbReference>
<dbReference type="KEGG" id="wne:PIG85_09260"/>
<organism evidence="2 3">
    <name type="scientific">Winkia neuii subsp. anitrata</name>
    <dbReference type="NCBI Taxonomy" id="29318"/>
    <lineage>
        <taxon>Bacteria</taxon>
        <taxon>Bacillati</taxon>
        <taxon>Actinomycetota</taxon>
        <taxon>Actinomycetes</taxon>
        <taxon>Actinomycetales</taxon>
        <taxon>Actinomycetaceae</taxon>
        <taxon>Winkia</taxon>
    </lineage>
</organism>
<feature type="transmembrane region" description="Helical" evidence="1">
    <location>
        <begin position="1250"/>
        <end position="1273"/>
    </location>
</feature>
<reference evidence="2" key="1">
    <citation type="submission" date="2023-01" db="EMBL/GenBank/DDBJ databases">
        <title>Comparative Genomic Analysis of the Clinically-Derived Winkia Strain NY0527 Provides Evidence into the Taxonomic Reassignment of Winkia neuii and Characterizes Their Virulence Traits.</title>
        <authorList>
            <person name="Cai X."/>
            <person name="Peng Y."/>
            <person name="Li M."/>
            <person name="Qiu Y."/>
            <person name="Wang Y."/>
            <person name="Xu L."/>
            <person name="Hou Q."/>
        </authorList>
    </citation>
    <scope>NUCLEOTIDE SEQUENCE</scope>
    <source>
        <strain evidence="2">NY0527</strain>
    </source>
</reference>
<feature type="transmembrane region" description="Helical" evidence="1">
    <location>
        <begin position="462"/>
        <end position="481"/>
    </location>
</feature>
<accession>A0AB38XNR8</accession>
<protein>
    <submittedName>
        <fullName evidence="2">Uncharacterized protein</fullName>
    </submittedName>
</protein>
<evidence type="ECO:0000313" key="3">
    <source>
        <dbReference type="Proteomes" id="UP001211044"/>
    </source>
</evidence>
<dbReference type="RefSeq" id="WP_102201747.1">
    <property type="nucleotide sequence ID" value="NZ_CP116394.1"/>
</dbReference>
<feature type="transmembrane region" description="Helical" evidence="1">
    <location>
        <begin position="574"/>
        <end position="594"/>
    </location>
</feature>
<feature type="transmembrane region" description="Helical" evidence="1">
    <location>
        <begin position="1317"/>
        <end position="1337"/>
    </location>
</feature>
<feature type="transmembrane region" description="Helical" evidence="1">
    <location>
        <begin position="692"/>
        <end position="715"/>
    </location>
</feature>
<feature type="transmembrane region" description="Helical" evidence="1">
    <location>
        <begin position="736"/>
        <end position="756"/>
    </location>
</feature>
<evidence type="ECO:0000313" key="2">
    <source>
        <dbReference type="EMBL" id="WCE45819.1"/>
    </source>
</evidence>
<feature type="transmembrane region" description="Helical" evidence="1">
    <location>
        <begin position="1293"/>
        <end position="1310"/>
    </location>
</feature>
<feature type="transmembrane region" description="Helical" evidence="1">
    <location>
        <begin position="550"/>
        <end position="568"/>
    </location>
</feature>
<gene>
    <name evidence="2" type="ORF">PIG85_09260</name>
</gene>
<feature type="transmembrane region" description="Helical" evidence="1">
    <location>
        <begin position="358"/>
        <end position="379"/>
    </location>
</feature>
<keyword evidence="1" id="KW-0472">Membrane</keyword>
<feature type="transmembrane region" description="Helical" evidence="1">
    <location>
        <begin position="1222"/>
        <end position="1243"/>
    </location>
</feature>